<dbReference type="SUPFAM" id="SSF52540">
    <property type="entry name" value="P-loop containing nucleoside triphosphate hydrolases"/>
    <property type="match status" value="2"/>
</dbReference>
<name>A0A1F5WDA9_9BACT</name>
<sequence>MNYATIVEELFRLTERQKSALKKLGIATIEDLLLYFPHRYENPADFKWIKDVSAGESVRVWGKVTKIDYEKTWKKKINIAHASIEDATGHIGAVWFRQPYIAKMLPEGSCAIFAGKVSARKGIPYLANPLYEIAPCGVVPQFSSAAPAQRLIPLYPTSVGISSLWLQQTIQKILSRLTSFPDPIPPEILNAYHLPNRAASLRLIHRPKNLAHAEAAKKRFAFEEVFALQLSRLAQKEEIKQNPSFALASAAEYAEEFERLLPFPLTGAQKRAIRDIVRDFESNTPMNRLLEGDVGSGKTAVAACASYIIARNHMQAVYMAPTEILARQHFEGFCKLFAQSGFTIALLTSSQCEKFPSKIDPHRSTHISRAQALRWFNEGVVHILIGTHAIIQKRVSFKSLALAMVDEQHRFGIFQRAALRTKNVRLPHFLSMSATPIPRTLALAVYADLDLTLLDELPAGRKPIETTFVRLADRKKTYEFIRKKLEAGEQAFVICPRIEIPEETNRATIEMKSVKAEYAKIKKEIFPEFEIVLMHGKLIPKEKEAAMKAFRSGKAHIMVSTSVVEVGVDVPNATIMMIEGAERFGLAQLHQFRGRVGRGEKQSYCFVVPTKYSASVFRRLKALTEAKNGFELAEYDLQFRGAGELAGSQQWGFSDVGMEALKNLKMVEAARNEARKIVENKTLDRYPLLQEKINRLSTQPIHLE</sequence>
<dbReference type="InterPro" id="IPR047112">
    <property type="entry name" value="RecG/Mfd"/>
</dbReference>
<evidence type="ECO:0000259" key="9">
    <source>
        <dbReference type="PROSITE" id="PS51194"/>
    </source>
</evidence>
<dbReference type="PANTHER" id="PTHR47964:SF1">
    <property type="entry name" value="ATP-DEPENDENT DNA HELICASE HOMOLOG RECG, CHLOROPLASTIC"/>
    <property type="match status" value="1"/>
</dbReference>
<dbReference type="InterPro" id="IPR033454">
    <property type="entry name" value="RecG_wedge"/>
</dbReference>
<keyword evidence="6" id="KW-0238">DNA-binding</keyword>
<dbReference type="InterPro" id="IPR014001">
    <property type="entry name" value="Helicase_ATP-bd"/>
</dbReference>
<keyword evidence="1" id="KW-0547">Nucleotide-binding</keyword>
<dbReference type="EMBL" id="MFHQ01000039">
    <property type="protein sequence ID" value="OGF73616.1"/>
    <property type="molecule type" value="Genomic_DNA"/>
</dbReference>
<evidence type="ECO:0000259" key="8">
    <source>
        <dbReference type="PROSITE" id="PS51192"/>
    </source>
</evidence>
<dbReference type="AlphaFoldDB" id="A0A1F5WDA9"/>
<dbReference type="InterPro" id="IPR001650">
    <property type="entry name" value="Helicase_C-like"/>
</dbReference>
<reference evidence="10 11" key="1">
    <citation type="journal article" date="2016" name="Nat. Commun.">
        <title>Thousands of microbial genomes shed light on interconnected biogeochemical processes in an aquifer system.</title>
        <authorList>
            <person name="Anantharaman K."/>
            <person name="Brown C.T."/>
            <person name="Hug L.A."/>
            <person name="Sharon I."/>
            <person name="Castelle C.J."/>
            <person name="Probst A.J."/>
            <person name="Thomas B.C."/>
            <person name="Singh A."/>
            <person name="Wilkins M.J."/>
            <person name="Karaoz U."/>
            <person name="Brodie E.L."/>
            <person name="Williams K.H."/>
            <person name="Hubbard S.S."/>
            <person name="Banfield J.F."/>
        </authorList>
    </citation>
    <scope>NUCLEOTIDE SEQUENCE [LARGE SCALE GENOMIC DNA]</scope>
</reference>
<evidence type="ECO:0000256" key="1">
    <source>
        <dbReference type="ARBA" id="ARBA00022741"/>
    </source>
</evidence>
<dbReference type="GO" id="GO:0003677">
    <property type="term" value="F:DNA binding"/>
    <property type="evidence" value="ECO:0007669"/>
    <property type="project" value="UniProtKB-KW"/>
</dbReference>
<dbReference type="PROSITE" id="PS51194">
    <property type="entry name" value="HELICASE_CTER"/>
    <property type="match status" value="1"/>
</dbReference>
<evidence type="ECO:0000256" key="5">
    <source>
        <dbReference type="ARBA" id="ARBA00022840"/>
    </source>
</evidence>
<feature type="domain" description="Helicase C-terminal" evidence="9">
    <location>
        <begin position="473"/>
        <end position="638"/>
    </location>
</feature>
<dbReference type="InterPro" id="IPR012340">
    <property type="entry name" value="NA-bd_OB-fold"/>
</dbReference>
<evidence type="ECO:0000313" key="10">
    <source>
        <dbReference type="EMBL" id="OGF73616.1"/>
    </source>
</evidence>
<keyword evidence="3" id="KW-0378">Hydrolase</keyword>
<dbReference type="STRING" id="1798338.A3J56_00540"/>
<dbReference type="SMART" id="SM00490">
    <property type="entry name" value="HELICc"/>
    <property type="match status" value="1"/>
</dbReference>
<dbReference type="NCBIfam" id="NF008168">
    <property type="entry name" value="PRK10917.2-2"/>
    <property type="match status" value="1"/>
</dbReference>
<evidence type="ECO:0000256" key="6">
    <source>
        <dbReference type="ARBA" id="ARBA00023125"/>
    </source>
</evidence>
<comment type="caution">
    <text evidence="10">The sequence shown here is derived from an EMBL/GenBank/DDBJ whole genome shotgun (WGS) entry which is preliminary data.</text>
</comment>
<dbReference type="SUPFAM" id="SSF50249">
    <property type="entry name" value="Nucleic acid-binding proteins"/>
    <property type="match status" value="1"/>
</dbReference>
<organism evidence="10 11">
    <name type="scientific">Candidatus Giovannonibacteria bacterium RIFCSPHIGHO2_02_FULL_46_20</name>
    <dbReference type="NCBI Taxonomy" id="1798338"/>
    <lineage>
        <taxon>Bacteria</taxon>
        <taxon>Candidatus Giovannoniibacteriota</taxon>
    </lineage>
</organism>
<keyword evidence="7" id="KW-0234">DNA repair</keyword>
<dbReference type="GO" id="GO:0003678">
    <property type="term" value="F:DNA helicase activity"/>
    <property type="evidence" value="ECO:0007669"/>
    <property type="project" value="TreeGrafter"/>
</dbReference>
<dbReference type="Gene3D" id="2.40.50.140">
    <property type="entry name" value="Nucleic acid-binding proteins"/>
    <property type="match status" value="1"/>
</dbReference>
<protein>
    <submittedName>
        <fullName evidence="10">Uncharacterized protein</fullName>
    </submittedName>
</protein>
<keyword evidence="5" id="KW-0067">ATP-binding</keyword>
<dbReference type="SMART" id="SM00487">
    <property type="entry name" value="DEXDc"/>
    <property type="match status" value="1"/>
</dbReference>
<gene>
    <name evidence="10" type="ORF">A3J56_00540</name>
</gene>
<evidence type="ECO:0000313" key="11">
    <source>
        <dbReference type="Proteomes" id="UP000178406"/>
    </source>
</evidence>
<evidence type="ECO:0000256" key="7">
    <source>
        <dbReference type="ARBA" id="ARBA00023204"/>
    </source>
</evidence>
<dbReference type="Proteomes" id="UP000178406">
    <property type="component" value="Unassembled WGS sequence"/>
</dbReference>
<dbReference type="Pfam" id="PF00271">
    <property type="entry name" value="Helicase_C"/>
    <property type="match status" value="1"/>
</dbReference>
<feature type="domain" description="Helicase ATP-binding" evidence="8">
    <location>
        <begin position="279"/>
        <end position="454"/>
    </location>
</feature>
<keyword evidence="2" id="KW-0227">DNA damage</keyword>
<dbReference type="Gene3D" id="3.40.50.300">
    <property type="entry name" value="P-loop containing nucleotide triphosphate hydrolases"/>
    <property type="match status" value="2"/>
</dbReference>
<dbReference type="Pfam" id="PF00270">
    <property type="entry name" value="DEAD"/>
    <property type="match status" value="1"/>
</dbReference>
<accession>A0A1F5WDA9</accession>
<keyword evidence="4" id="KW-0347">Helicase</keyword>
<dbReference type="InterPro" id="IPR011545">
    <property type="entry name" value="DEAD/DEAH_box_helicase_dom"/>
</dbReference>
<evidence type="ECO:0000256" key="2">
    <source>
        <dbReference type="ARBA" id="ARBA00022763"/>
    </source>
</evidence>
<dbReference type="GO" id="GO:0016787">
    <property type="term" value="F:hydrolase activity"/>
    <property type="evidence" value="ECO:0007669"/>
    <property type="project" value="UniProtKB-KW"/>
</dbReference>
<proteinExistence type="predicted"/>
<dbReference type="GO" id="GO:0006281">
    <property type="term" value="P:DNA repair"/>
    <property type="evidence" value="ECO:0007669"/>
    <property type="project" value="UniProtKB-KW"/>
</dbReference>
<dbReference type="Pfam" id="PF17191">
    <property type="entry name" value="RecG_wedge"/>
    <property type="match status" value="1"/>
</dbReference>
<evidence type="ECO:0000256" key="3">
    <source>
        <dbReference type="ARBA" id="ARBA00022801"/>
    </source>
</evidence>
<dbReference type="PROSITE" id="PS51192">
    <property type="entry name" value="HELICASE_ATP_BIND_1"/>
    <property type="match status" value="1"/>
</dbReference>
<dbReference type="PANTHER" id="PTHR47964">
    <property type="entry name" value="ATP-DEPENDENT DNA HELICASE HOMOLOG RECG, CHLOROPLASTIC"/>
    <property type="match status" value="1"/>
</dbReference>
<evidence type="ECO:0000256" key="4">
    <source>
        <dbReference type="ARBA" id="ARBA00022806"/>
    </source>
</evidence>
<dbReference type="InterPro" id="IPR027417">
    <property type="entry name" value="P-loop_NTPase"/>
</dbReference>
<dbReference type="GO" id="GO:0005524">
    <property type="term" value="F:ATP binding"/>
    <property type="evidence" value="ECO:0007669"/>
    <property type="project" value="UniProtKB-KW"/>
</dbReference>
<dbReference type="CDD" id="cd04488">
    <property type="entry name" value="RecG_wedge_OBF"/>
    <property type="match status" value="1"/>
</dbReference>